<keyword evidence="3 5" id="KW-0378">Hydrolase</keyword>
<evidence type="ECO:0000313" key="10">
    <source>
        <dbReference type="EMBL" id="GIJ55193.1"/>
    </source>
</evidence>
<dbReference type="SUPFAM" id="SSF75005">
    <property type="entry name" value="Arabinanase/levansucrase/invertase"/>
    <property type="match status" value="1"/>
</dbReference>
<dbReference type="InterPro" id="IPR006710">
    <property type="entry name" value="Glyco_hydro_43"/>
</dbReference>
<evidence type="ECO:0000256" key="7">
    <source>
        <dbReference type="PIRSR" id="PIRSR026534-2"/>
    </source>
</evidence>
<sequence>MVVTAATATRAATAPATPSALSAPVALATPTVPPAAYPAPGRLTGDTGAHDPVMIRRPEGGYLLAMTGNGVSLKTSTDRVTIRNAGSAFPNGTPWANTYTGNGRNLWAPDLSYRNGRYYMYYSASTFGSQRSAIFLATSTTGAAGSWVNEGLVIESSSANDYNAIDPNLFVDGQGRWWLTFGSFWTGIKLISLNPATGRRSTTDTAVRPLASRSGSTAIEAPFIVQKNGYFYLFVSFDLCCRGAQSTYRIMVGRSTSITGPYADRAGTPMTSGGGTQVLARHTTVIGPGHQAVLSDTDSDVLIYHYYLSNGQSRLGINLLAYDTAGWPFVY</sequence>
<keyword evidence="9" id="KW-0732">Signal</keyword>
<feature type="chain" id="PRO_5035284395" evidence="9">
    <location>
        <begin position="29"/>
        <end position="331"/>
    </location>
</feature>
<comment type="pathway">
    <text evidence="1 5">Glycan metabolism; L-arabinan degradation.</text>
</comment>
<feature type="binding site" evidence="7">
    <location>
        <position position="51"/>
    </location>
    <ligand>
        <name>substrate</name>
    </ligand>
</feature>
<dbReference type="PANTHER" id="PTHR43301:SF3">
    <property type="entry name" value="ARABINAN ENDO-1,5-ALPHA-L-ARABINOSIDASE A-RELATED"/>
    <property type="match status" value="1"/>
</dbReference>
<feature type="binding site" evidence="7">
    <location>
        <begin position="163"/>
        <end position="166"/>
    </location>
    <ligand>
        <name>substrate</name>
    </ligand>
</feature>
<name>A0A8J3Z550_9ACTN</name>
<evidence type="ECO:0000256" key="9">
    <source>
        <dbReference type="SAM" id="SignalP"/>
    </source>
</evidence>
<dbReference type="Pfam" id="PF04616">
    <property type="entry name" value="Glyco_hydro_43"/>
    <property type="match status" value="1"/>
</dbReference>
<dbReference type="InterPro" id="IPR050727">
    <property type="entry name" value="GH43_arabinanases"/>
</dbReference>
<feature type="site" description="Important for catalytic activity, responsible for pKa modulation of the active site Glu and correct orientation of both the proton donor and substrate" evidence="8">
    <location>
        <position position="166"/>
    </location>
</feature>
<organism evidence="10 11">
    <name type="scientific">Virgisporangium aurantiacum</name>
    <dbReference type="NCBI Taxonomy" id="175570"/>
    <lineage>
        <taxon>Bacteria</taxon>
        <taxon>Bacillati</taxon>
        <taxon>Actinomycetota</taxon>
        <taxon>Actinomycetes</taxon>
        <taxon>Micromonosporales</taxon>
        <taxon>Micromonosporaceae</taxon>
        <taxon>Virgisporangium</taxon>
    </lineage>
</organism>
<keyword evidence="11" id="KW-1185">Reference proteome</keyword>
<gene>
    <name evidence="10" type="primary">abnA</name>
    <name evidence="10" type="ORF">Vau01_027090</name>
</gene>
<dbReference type="UniPathway" id="UPA00667"/>
<evidence type="ECO:0000256" key="1">
    <source>
        <dbReference type="ARBA" id="ARBA00004834"/>
    </source>
</evidence>
<dbReference type="AlphaFoldDB" id="A0A8J3Z550"/>
<dbReference type="GO" id="GO:0046558">
    <property type="term" value="F:arabinan endo-1,5-alpha-L-arabinosidase activity"/>
    <property type="evidence" value="ECO:0007669"/>
    <property type="project" value="InterPro"/>
</dbReference>
<feature type="active site" description="Proton donor" evidence="6">
    <location>
        <position position="220"/>
    </location>
</feature>
<dbReference type="InterPro" id="IPR023296">
    <property type="entry name" value="Glyco_hydro_beta-prop_sf"/>
</dbReference>
<feature type="binding site" evidence="7">
    <location>
        <position position="128"/>
    </location>
    <ligand>
        <name>substrate</name>
    </ligand>
</feature>
<evidence type="ECO:0000256" key="5">
    <source>
        <dbReference type="PIRNR" id="PIRNR026534"/>
    </source>
</evidence>
<feature type="active site" description="Proton acceptor" evidence="6">
    <location>
        <position position="51"/>
    </location>
</feature>
<dbReference type="Gene3D" id="2.115.10.20">
    <property type="entry name" value="Glycosyl hydrolase domain, family 43"/>
    <property type="match status" value="1"/>
</dbReference>
<reference evidence="10" key="1">
    <citation type="submission" date="2021-01" db="EMBL/GenBank/DDBJ databases">
        <title>Whole genome shotgun sequence of Virgisporangium aurantiacum NBRC 16421.</title>
        <authorList>
            <person name="Komaki H."/>
            <person name="Tamura T."/>
        </authorList>
    </citation>
    <scope>NUCLEOTIDE SEQUENCE</scope>
    <source>
        <strain evidence="10">NBRC 16421</strain>
    </source>
</reference>
<evidence type="ECO:0000256" key="8">
    <source>
        <dbReference type="PIRSR" id="PIRSR026534-3"/>
    </source>
</evidence>
<protein>
    <submittedName>
        <fullName evidence="10">Arabinan endo-1,5-alpha-L-arabinosidase</fullName>
    </submittedName>
</protein>
<comment type="similarity">
    <text evidence="2 5">Belongs to the glycosyl hydrolase 43 family.</text>
</comment>
<dbReference type="InterPro" id="IPR016840">
    <property type="entry name" value="Glyco_hydro_43_endo_a_Ara-ase"/>
</dbReference>
<feature type="signal peptide" evidence="9">
    <location>
        <begin position="1"/>
        <end position="28"/>
    </location>
</feature>
<proteinExistence type="inferred from homology"/>
<evidence type="ECO:0000256" key="4">
    <source>
        <dbReference type="ARBA" id="ARBA00023295"/>
    </source>
</evidence>
<dbReference type="Proteomes" id="UP000612585">
    <property type="component" value="Unassembled WGS sequence"/>
</dbReference>
<evidence type="ECO:0000313" key="11">
    <source>
        <dbReference type="Proteomes" id="UP000612585"/>
    </source>
</evidence>
<evidence type="ECO:0000256" key="3">
    <source>
        <dbReference type="ARBA" id="ARBA00022801"/>
    </source>
</evidence>
<dbReference type="GO" id="GO:0031222">
    <property type="term" value="P:arabinan catabolic process"/>
    <property type="evidence" value="ECO:0007669"/>
    <property type="project" value="UniProtKB-UniPathway"/>
</dbReference>
<comment type="caution">
    <text evidence="10">The sequence shown here is derived from an EMBL/GenBank/DDBJ whole genome shotgun (WGS) entry which is preliminary data.</text>
</comment>
<dbReference type="EMBL" id="BOPG01000014">
    <property type="protein sequence ID" value="GIJ55193.1"/>
    <property type="molecule type" value="Genomic_DNA"/>
</dbReference>
<dbReference type="PIRSF" id="PIRSF026534">
    <property type="entry name" value="Endo_alpha-L-arabinosidase"/>
    <property type="match status" value="1"/>
</dbReference>
<accession>A0A8J3Z550</accession>
<keyword evidence="4 5" id="KW-0326">Glycosidase</keyword>
<dbReference type="PANTHER" id="PTHR43301">
    <property type="entry name" value="ARABINAN ENDO-1,5-ALPHA-L-ARABINOSIDASE"/>
    <property type="match status" value="1"/>
</dbReference>
<evidence type="ECO:0000256" key="2">
    <source>
        <dbReference type="ARBA" id="ARBA00009865"/>
    </source>
</evidence>
<dbReference type="CDD" id="cd08998">
    <property type="entry name" value="GH43_Arb43a-like"/>
    <property type="match status" value="1"/>
</dbReference>
<evidence type="ECO:0000256" key="6">
    <source>
        <dbReference type="PIRSR" id="PIRSR026534-1"/>
    </source>
</evidence>
<feature type="site" description="Important for substrate recognition" evidence="8">
    <location>
        <position position="290"/>
    </location>
</feature>
<feature type="binding site" evidence="7">
    <location>
        <begin position="183"/>
        <end position="185"/>
    </location>
    <ligand>
        <name>substrate</name>
    </ligand>
</feature>